<dbReference type="eggNOG" id="COG1595">
    <property type="taxonomic scope" value="Bacteria"/>
</dbReference>
<dbReference type="HOGENOM" id="CLU_047691_3_0_0"/>
<dbReference type="Gene3D" id="1.10.10.10">
    <property type="entry name" value="Winged helix-like DNA-binding domain superfamily/Winged helix DNA-binding domain"/>
    <property type="match status" value="1"/>
</dbReference>
<organism evidence="8">
    <name type="scientific">Solibacter usitatus (strain Ellin6076)</name>
    <dbReference type="NCBI Taxonomy" id="234267"/>
    <lineage>
        <taxon>Bacteria</taxon>
        <taxon>Pseudomonadati</taxon>
        <taxon>Acidobacteriota</taxon>
        <taxon>Terriglobia</taxon>
        <taxon>Bryobacterales</taxon>
        <taxon>Solibacteraceae</taxon>
        <taxon>Candidatus Solibacter</taxon>
    </lineage>
</organism>
<dbReference type="InParanoid" id="Q023E4"/>
<evidence type="ECO:0000256" key="2">
    <source>
        <dbReference type="ARBA" id="ARBA00023015"/>
    </source>
</evidence>
<evidence type="ECO:0000259" key="6">
    <source>
        <dbReference type="Pfam" id="PF04542"/>
    </source>
</evidence>
<dbReference type="AlphaFoldDB" id="Q023E4"/>
<dbReference type="Gene3D" id="1.10.1740.10">
    <property type="match status" value="1"/>
</dbReference>
<feature type="domain" description="RNA polymerase sigma factor 70 region 4 type 2" evidence="7">
    <location>
        <begin position="147"/>
        <end position="199"/>
    </location>
</feature>
<dbReference type="InterPro" id="IPR014284">
    <property type="entry name" value="RNA_pol_sigma-70_dom"/>
</dbReference>
<dbReference type="Pfam" id="PF08281">
    <property type="entry name" value="Sigma70_r4_2"/>
    <property type="match status" value="1"/>
</dbReference>
<keyword evidence="4" id="KW-0238">DNA-binding</keyword>
<dbReference type="NCBIfam" id="TIGR02937">
    <property type="entry name" value="sigma70-ECF"/>
    <property type="match status" value="1"/>
</dbReference>
<dbReference type="KEGG" id="sus:Acid_2916"/>
<dbReference type="InterPro" id="IPR013324">
    <property type="entry name" value="RNA_pol_sigma_r3/r4-like"/>
</dbReference>
<evidence type="ECO:0000256" key="5">
    <source>
        <dbReference type="ARBA" id="ARBA00023163"/>
    </source>
</evidence>
<dbReference type="Pfam" id="PF04542">
    <property type="entry name" value="Sigma70_r2"/>
    <property type="match status" value="1"/>
</dbReference>
<evidence type="ECO:0000256" key="3">
    <source>
        <dbReference type="ARBA" id="ARBA00023082"/>
    </source>
</evidence>
<dbReference type="GO" id="GO:0016987">
    <property type="term" value="F:sigma factor activity"/>
    <property type="evidence" value="ECO:0007669"/>
    <property type="project" value="UniProtKB-KW"/>
</dbReference>
<evidence type="ECO:0000256" key="1">
    <source>
        <dbReference type="ARBA" id="ARBA00010641"/>
    </source>
</evidence>
<dbReference type="GO" id="GO:0003677">
    <property type="term" value="F:DNA binding"/>
    <property type="evidence" value="ECO:0007669"/>
    <property type="project" value="UniProtKB-KW"/>
</dbReference>
<proteinExistence type="inferred from homology"/>
<dbReference type="InterPro" id="IPR036388">
    <property type="entry name" value="WH-like_DNA-bd_sf"/>
</dbReference>
<dbReference type="PANTHER" id="PTHR43133:SF8">
    <property type="entry name" value="RNA POLYMERASE SIGMA FACTOR HI_1459-RELATED"/>
    <property type="match status" value="1"/>
</dbReference>
<keyword evidence="2" id="KW-0805">Transcription regulation</keyword>
<evidence type="ECO:0000259" key="7">
    <source>
        <dbReference type="Pfam" id="PF08281"/>
    </source>
</evidence>
<dbReference type="SUPFAM" id="SSF88946">
    <property type="entry name" value="Sigma2 domain of RNA polymerase sigma factors"/>
    <property type="match status" value="1"/>
</dbReference>
<keyword evidence="3" id="KW-0731">Sigma factor</keyword>
<keyword evidence="5" id="KW-0804">Transcription</keyword>
<dbReference type="SUPFAM" id="SSF88659">
    <property type="entry name" value="Sigma3 and sigma4 domains of RNA polymerase sigma factors"/>
    <property type="match status" value="1"/>
</dbReference>
<dbReference type="PANTHER" id="PTHR43133">
    <property type="entry name" value="RNA POLYMERASE ECF-TYPE SIGMA FACTO"/>
    <property type="match status" value="1"/>
</dbReference>
<dbReference type="EMBL" id="CP000473">
    <property type="protein sequence ID" value="ABJ83902.1"/>
    <property type="molecule type" value="Genomic_DNA"/>
</dbReference>
<name>Q023E4_SOLUE</name>
<dbReference type="InterPro" id="IPR039425">
    <property type="entry name" value="RNA_pol_sigma-70-like"/>
</dbReference>
<evidence type="ECO:0000313" key="8">
    <source>
        <dbReference type="EMBL" id="ABJ83902.1"/>
    </source>
</evidence>
<dbReference type="InterPro" id="IPR013249">
    <property type="entry name" value="RNA_pol_sigma70_r4_t2"/>
</dbReference>
<gene>
    <name evidence="8" type="ordered locus">Acid_2916</name>
</gene>
<dbReference type="STRING" id="234267.Acid_2916"/>
<evidence type="ECO:0000256" key="4">
    <source>
        <dbReference type="ARBA" id="ARBA00023125"/>
    </source>
</evidence>
<dbReference type="GO" id="GO:0006352">
    <property type="term" value="P:DNA-templated transcription initiation"/>
    <property type="evidence" value="ECO:0007669"/>
    <property type="project" value="InterPro"/>
</dbReference>
<dbReference type="InterPro" id="IPR007627">
    <property type="entry name" value="RNA_pol_sigma70_r2"/>
</dbReference>
<comment type="similarity">
    <text evidence="1">Belongs to the sigma-70 factor family. ECF subfamily.</text>
</comment>
<dbReference type="InterPro" id="IPR013325">
    <property type="entry name" value="RNA_pol_sigma_r2"/>
</dbReference>
<protein>
    <submittedName>
        <fullName evidence="8">RNA polymerase, sigma-24 subunit, ECF subfamily</fullName>
    </submittedName>
</protein>
<accession>Q023E4</accession>
<sequence length="226" mass="26096">MQGASYDRQPAGYVDGTQMRITPEVLQSAQGGNAADFDRIVLAYRSKVMATVGRMIGRPEDAEDVTQEVFTRLYFMLRNLREPAAFEIWLHRMTVNAAYDYLRGPRGRSNRREARVAELPETQLALMDAVAARRAQLDDREHERVRELVEDLLAALSDADRILMIFREVEGLSLQEIETIYKTNQNALKVRLFRARQRMLKAFHNQRGPRCAEFPALRREFAHNVE</sequence>
<feature type="domain" description="RNA polymerase sigma-70 region 2" evidence="6">
    <location>
        <begin position="41"/>
        <end position="104"/>
    </location>
</feature>
<reference evidence="8" key="1">
    <citation type="submission" date="2006-10" db="EMBL/GenBank/DDBJ databases">
        <title>Complete sequence of Solibacter usitatus Ellin6076.</title>
        <authorList>
            <consortium name="US DOE Joint Genome Institute"/>
            <person name="Copeland A."/>
            <person name="Lucas S."/>
            <person name="Lapidus A."/>
            <person name="Barry K."/>
            <person name="Detter J.C."/>
            <person name="Glavina del Rio T."/>
            <person name="Hammon N."/>
            <person name="Israni S."/>
            <person name="Dalin E."/>
            <person name="Tice H."/>
            <person name="Pitluck S."/>
            <person name="Thompson L.S."/>
            <person name="Brettin T."/>
            <person name="Bruce D."/>
            <person name="Han C."/>
            <person name="Tapia R."/>
            <person name="Gilna P."/>
            <person name="Schmutz J."/>
            <person name="Larimer F."/>
            <person name="Land M."/>
            <person name="Hauser L."/>
            <person name="Kyrpides N."/>
            <person name="Mikhailova N."/>
            <person name="Janssen P.H."/>
            <person name="Kuske C.R."/>
            <person name="Richardson P."/>
        </authorList>
    </citation>
    <scope>NUCLEOTIDE SEQUENCE</scope>
    <source>
        <strain evidence="8">Ellin6076</strain>
    </source>
</reference>